<evidence type="ECO:0000259" key="5">
    <source>
        <dbReference type="PROSITE" id="PS01124"/>
    </source>
</evidence>
<organism evidence="6 7">
    <name type="scientific">Marinomonas spartinae</name>
    <dbReference type="NCBI Taxonomy" id="1792290"/>
    <lineage>
        <taxon>Bacteria</taxon>
        <taxon>Pseudomonadati</taxon>
        <taxon>Pseudomonadota</taxon>
        <taxon>Gammaproteobacteria</taxon>
        <taxon>Oceanospirillales</taxon>
        <taxon>Oceanospirillaceae</taxon>
        <taxon>Marinomonas</taxon>
    </lineage>
</organism>
<evidence type="ECO:0000256" key="1">
    <source>
        <dbReference type="ARBA" id="ARBA00023015"/>
    </source>
</evidence>
<dbReference type="Pfam" id="PF12833">
    <property type="entry name" value="HTH_18"/>
    <property type="match status" value="1"/>
</dbReference>
<keyword evidence="2" id="KW-0238">DNA-binding</keyword>
<evidence type="ECO:0000256" key="4">
    <source>
        <dbReference type="ARBA" id="ARBA00023163"/>
    </source>
</evidence>
<dbReference type="PANTHER" id="PTHR43280">
    <property type="entry name" value="ARAC-FAMILY TRANSCRIPTIONAL REGULATOR"/>
    <property type="match status" value="1"/>
</dbReference>
<evidence type="ECO:0000256" key="3">
    <source>
        <dbReference type="ARBA" id="ARBA00023159"/>
    </source>
</evidence>
<dbReference type="Gene3D" id="2.60.120.10">
    <property type="entry name" value="Jelly Rolls"/>
    <property type="match status" value="1"/>
</dbReference>
<dbReference type="InterPro" id="IPR014710">
    <property type="entry name" value="RmlC-like_jellyroll"/>
</dbReference>
<dbReference type="PANTHER" id="PTHR43280:SF32">
    <property type="entry name" value="TRANSCRIPTIONAL REGULATORY PROTEIN"/>
    <property type="match status" value="1"/>
</dbReference>
<keyword evidence="3" id="KW-0010">Activator</keyword>
<dbReference type="GO" id="GO:0043565">
    <property type="term" value="F:sequence-specific DNA binding"/>
    <property type="evidence" value="ECO:0007669"/>
    <property type="project" value="InterPro"/>
</dbReference>
<accession>A0A1A8TBG5</accession>
<dbReference type="SUPFAM" id="SSF51182">
    <property type="entry name" value="RmlC-like cupins"/>
    <property type="match status" value="1"/>
</dbReference>
<dbReference type="Pfam" id="PF02311">
    <property type="entry name" value="AraC_binding"/>
    <property type="match status" value="1"/>
</dbReference>
<dbReference type="PRINTS" id="PR00032">
    <property type="entry name" value="HTHARAC"/>
</dbReference>
<dbReference type="RefSeq" id="WP_067014399.1">
    <property type="nucleotide sequence ID" value="NZ_FLOB01000002.1"/>
</dbReference>
<dbReference type="Gene3D" id="1.10.10.60">
    <property type="entry name" value="Homeodomain-like"/>
    <property type="match status" value="1"/>
</dbReference>
<reference evidence="6 7" key="1">
    <citation type="submission" date="2016-06" db="EMBL/GenBank/DDBJ databases">
        <authorList>
            <person name="Kjaerup R.B."/>
            <person name="Dalgaard T.S."/>
            <person name="Juul-Madsen H.R."/>
        </authorList>
    </citation>
    <scope>NUCLEOTIDE SEQUENCE [LARGE SCALE GENOMIC DNA]</scope>
    <source>
        <strain evidence="6 7">CECT 8886</strain>
    </source>
</reference>
<dbReference type="InterPro" id="IPR009057">
    <property type="entry name" value="Homeodomain-like_sf"/>
</dbReference>
<dbReference type="SUPFAM" id="SSF46689">
    <property type="entry name" value="Homeodomain-like"/>
    <property type="match status" value="1"/>
</dbReference>
<dbReference type="InterPro" id="IPR003313">
    <property type="entry name" value="AraC-bd"/>
</dbReference>
<evidence type="ECO:0000313" key="6">
    <source>
        <dbReference type="EMBL" id="SBS29458.1"/>
    </source>
</evidence>
<name>A0A1A8TBG5_9GAMM</name>
<dbReference type="EMBL" id="FLOB01000002">
    <property type="protein sequence ID" value="SBS29458.1"/>
    <property type="molecule type" value="Genomic_DNA"/>
</dbReference>
<dbReference type="InterPro" id="IPR011051">
    <property type="entry name" value="RmlC_Cupin_sf"/>
</dbReference>
<dbReference type="AlphaFoldDB" id="A0A1A8TBG5"/>
<sequence length="301" mass="35293">MNKEWIPNINIGQDYDKAYQDATIHFDVLGRMADFFGRDMPMHLHAEYCQIHLILSGKTLFNIDQNVFKAEDCAAFYTPPATPHAFLTEPTAPGYVITIHSSHLQKIMVELNKYSNQESLLMPFCIDKQKASETDKIYWEQLLNLFKMLKAEWASSSLYQQNSIESIVKLIFINMLRLSGEEHPKKQHSQNEILCFREFSTLIEKYFLKEKQIQFYCQQLNINESRLNYLCKKITGASPKKMINNRILLEAKRLLTHTNKNLTEISYTLGYIDPSYFSRFFIKHANISPSEFRKHHRTEST</sequence>
<dbReference type="InterPro" id="IPR018060">
    <property type="entry name" value="HTH_AraC"/>
</dbReference>
<dbReference type="OrthoDB" id="9814125at2"/>
<keyword evidence="4" id="KW-0804">Transcription</keyword>
<gene>
    <name evidence="6" type="primary">rhaS_5</name>
    <name evidence="6" type="ORF">MSP8886_01558</name>
</gene>
<dbReference type="Proteomes" id="UP000092544">
    <property type="component" value="Unassembled WGS sequence"/>
</dbReference>
<dbReference type="STRING" id="1792290.MSP8886_01558"/>
<keyword evidence="7" id="KW-1185">Reference proteome</keyword>
<protein>
    <submittedName>
        <fullName evidence="6">HTH-type transcriptional activator RhaS</fullName>
    </submittedName>
</protein>
<dbReference type="InterPro" id="IPR020449">
    <property type="entry name" value="Tscrpt_reg_AraC-type_HTH"/>
</dbReference>
<dbReference type="PROSITE" id="PS01124">
    <property type="entry name" value="HTH_ARAC_FAMILY_2"/>
    <property type="match status" value="1"/>
</dbReference>
<proteinExistence type="predicted"/>
<feature type="domain" description="HTH araC/xylS-type" evidence="5">
    <location>
        <begin position="197"/>
        <end position="295"/>
    </location>
</feature>
<evidence type="ECO:0000313" key="7">
    <source>
        <dbReference type="Proteomes" id="UP000092544"/>
    </source>
</evidence>
<keyword evidence="1" id="KW-0805">Transcription regulation</keyword>
<dbReference type="GO" id="GO:0003700">
    <property type="term" value="F:DNA-binding transcription factor activity"/>
    <property type="evidence" value="ECO:0007669"/>
    <property type="project" value="InterPro"/>
</dbReference>
<evidence type="ECO:0000256" key="2">
    <source>
        <dbReference type="ARBA" id="ARBA00023125"/>
    </source>
</evidence>
<dbReference type="SMART" id="SM00342">
    <property type="entry name" value="HTH_ARAC"/>
    <property type="match status" value="1"/>
</dbReference>